<evidence type="ECO:0000313" key="2">
    <source>
        <dbReference type="Proteomes" id="UP000275281"/>
    </source>
</evidence>
<evidence type="ECO:0000313" key="1">
    <source>
        <dbReference type="EMBL" id="RPJ66980.1"/>
    </source>
</evidence>
<dbReference type="AlphaFoldDB" id="A0A3N5Y1F7"/>
<organism evidence="1 2">
    <name type="scientific">Alteromonas sediminis</name>
    <dbReference type="NCBI Taxonomy" id="2259342"/>
    <lineage>
        <taxon>Bacteria</taxon>
        <taxon>Pseudomonadati</taxon>
        <taxon>Pseudomonadota</taxon>
        <taxon>Gammaproteobacteria</taxon>
        <taxon>Alteromonadales</taxon>
        <taxon>Alteromonadaceae</taxon>
        <taxon>Alteromonas/Salinimonas group</taxon>
        <taxon>Alteromonas</taxon>
    </lineage>
</organism>
<dbReference type="EMBL" id="RPOK01000002">
    <property type="protein sequence ID" value="RPJ66980.1"/>
    <property type="molecule type" value="Genomic_DNA"/>
</dbReference>
<dbReference type="Proteomes" id="UP000275281">
    <property type="component" value="Unassembled WGS sequence"/>
</dbReference>
<keyword evidence="2" id="KW-1185">Reference proteome</keyword>
<accession>A0A3N5Y1F7</accession>
<dbReference type="RefSeq" id="WP_124026885.1">
    <property type="nucleotide sequence ID" value="NZ_RPOK01000002.1"/>
</dbReference>
<gene>
    <name evidence="1" type="ORF">DRW07_05400</name>
</gene>
<protein>
    <submittedName>
        <fullName evidence="1">Uncharacterized protein</fullName>
    </submittedName>
</protein>
<name>A0A3N5Y1F7_9ALTE</name>
<proteinExistence type="predicted"/>
<sequence length="59" mass="6640">MKRITSDFPSGIDQLVYPTAIHYGRERGINATYKPTHVYEGDITNTDAIASWIEGKLLD</sequence>
<reference evidence="1 2" key="1">
    <citation type="submission" date="2018-11" db="EMBL/GenBank/DDBJ databases">
        <authorList>
            <person name="Ye M.-Q."/>
            <person name="Du Z.-J."/>
        </authorList>
    </citation>
    <scope>NUCLEOTIDE SEQUENCE [LARGE SCALE GENOMIC DNA]</scope>
    <source>
        <strain evidence="1 2">U0105</strain>
    </source>
</reference>
<comment type="caution">
    <text evidence="1">The sequence shown here is derived from an EMBL/GenBank/DDBJ whole genome shotgun (WGS) entry which is preliminary data.</text>
</comment>
<dbReference type="OrthoDB" id="7266775at2"/>